<evidence type="ECO:0000259" key="1">
    <source>
        <dbReference type="Pfam" id="PF26379"/>
    </source>
</evidence>
<comment type="caution">
    <text evidence="2">The sequence shown here is derived from an EMBL/GenBank/DDBJ whole genome shotgun (WGS) entry which is preliminary data.</text>
</comment>
<gene>
    <name evidence="2" type="ORF">G8770_07360</name>
</gene>
<dbReference type="EMBL" id="JAAONZ010000004">
    <property type="protein sequence ID" value="NHO65357.1"/>
    <property type="molecule type" value="Genomic_DNA"/>
</dbReference>
<name>A0A9E5JZD7_9GAMM</name>
<evidence type="ECO:0000313" key="2">
    <source>
        <dbReference type="EMBL" id="NHO65357.1"/>
    </source>
</evidence>
<organism evidence="2 3">
    <name type="scientific">Pseudomaricurvus hydrocarbonicus</name>
    <dbReference type="NCBI Taxonomy" id="1470433"/>
    <lineage>
        <taxon>Bacteria</taxon>
        <taxon>Pseudomonadati</taxon>
        <taxon>Pseudomonadota</taxon>
        <taxon>Gammaproteobacteria</taxon>
        <taxon>Cellvibrionales</taxon>
        <taxon>Cellvibrionaceae</taxon>
        <taxon>Pseudomaricurvus</taxon>
    </lineage>
</organism>
<evidence type="ECO:0000313" key="3">
    <source>
        <dbReference type="Proteomes" id="UP000787472"/>
    </source>
</evidence>
<protein>
    <submittedName>
        <fullName evidence="2">Pilus assembly protein</fullName>
    </submittedName>
</protein>
<sequence length="571" mass="61935">MLQNERVNISSLNLVSNELVATIEHAANKLEQFAATPDNGDLLQSSIDAIEQIRGTLNLVQLYGADLLAEEILCLAKTIEPQTGQDLSGTLGKITGAFFILPRYLEYTQQTRRGMPVLLIPYINELRQEAKKPPLPESHFFTPPLKANYKPKSAGSALDAEGMSALIRRLRHMFQVGLLNAIQGKQVPSALGIMERALERLEIIAGGRAMAQLWWLGAATLEAMRTNNLEISKARKLCLTLLDRQIKVLQDKGLLALEAQPPAALMKQLLFIVALAHKPGAKAQQVLSAFALPPLGYSDSDLRNEREALKGPSINTVASVMAVLKDELRSIKEILENSSQASDGGLGEYGELSAHMVKLADILSVVGLTSASSTLKEEAANIDTWQEANRPADKQELVELADALLYVESTVTGLDSLNLTDEKLLKANSLARQEVIASSQLAEAEMVVIKEAESGLALTKRALSSFADSNYDHGHIKNVGATLNTVRGGMTILNLQRAAAVINSCVEFIEDTLLVNDQPVAIQQLLETFADAIIGLEYYLDAVKTDRSADDAVLAIAEESLQALGHRVIPV</sequence>
<dbReference type="RefSeq" id="WP_167184103.1">
    <property type="nucleotide sequence ID" value="NZ_JAAONZ010000004.1"/>
</dbReference>
<proteinExistence type="predicted"/>
<dbReference type="Proteomes" id="UP000787472">
    <property type="component" value="Unassembled WGS sequence"/>
</dbReference>
<feature type="domain" description="Scaffold protein FimL second" evidence="1">
    <location>
        <begin position="160"/>
        <end position="299"/>
    </location>
</feature>
<keyword evidence="3" id="KW-1185">Reference proteome</keyword>
<dbReference type="Pfam" id="PF26379">
    <property type="entry name" value="FimL_2nd"/>
    <property type="match status" value="1"/>
</dbReference>
<dbReference type="AlphaFoldDB" id="A0A9E5JZD7"/>
<reference evidence="2" key="1">
    <citation type="submission" date="2020-03" db="EMBL/GenBank/DDBJ databases">
        <authorList>
            <person name="Guo F."/>
        </authorList>
    </citation>
    <scope>NUCLEOTIDE SEQUENCE</scope>
    <source>
        <strain evidence="2">JCM 30134</strain>
    </source>
</reference>
<dbReference type="InterPro" id="IPR058661">
    <property type="entry name" value="FimL_2nd"/>
</dbReference>
<accession>A0A9E5JZD7</accession>